<gene>
    <name evidence="2" type="ORF">RHP51_05830</name>
</gene>
<evidence type="ECO:0000256" key="1">
    <source>
        <dbReference type="SAM" id="Phobius"/>
    </source>
</evidence>
<evidence type="ECO:0000313" key="2">
    <source>
        <dbReference type="EMBL" id="WNH10200.1"/>
    </source>
</evidence>
<feature type="transmembrane region" description="Helical" evidence="1">
    <location>
        <begin position="74"/>
        <end position="94"/>
    </location>
</feature>
<sequence>MNIIISEIIKIKQKLNKDKIPHFIVAIYILVAFLLCGVFYINKKFNIPFEKLTGAPALIFKSHPFIGFLSNIGILLWCFTASICYFSGVILFKVNDTKKSLFFLSSGLFTSILLIDDFFMFHDYIFYSFESFKIVQPITFAIYAMLLLWYIIKFYKIILDSVYVFLVLAVGFLGLSVLIDLIFESSGLEYFIEDGFKFIGIINWMLFFSITAYQTILTKLK</sequence>
<keyword evidence="1" id="KW-0472">Membrane</keyword>
<protein>
    <recommendedName>
        <fullName evidence="4">DUF998 domain-containing protein</fullName>
    </recommendedName>
</protein>
<organism evidence="2 3">
    <name type="scientific">Thalassobellus suaedae</name>
    <dbReference type="NCBI Taxonomy" id="3074124"/>
    <lineage>
        <taxon>Bacteria</taxon>
        <taxon>Pseudomonadati</taxon>
        <taxon>Bacteroidota</taxon>
        <taxon>Flavobacteriia</taxon>
        <taxon>Flavobacteriales</taxon>
        <taxon>Flavobacteriaceae</taxon>
        <taxon>Thalassobellus</taxon>
    </lineage>
</organism>
<name>A0ABY9XWF3_9FLAO</name>
<feature type="transmembrane region" description="Helical" evidence="1">
    <location>
        <begin position="20"/>
        <end position="41"/>
    </location>
</feature>
<keyword evidence="1" id="KW-0812">Transmembrane</keyword>
<feature type="transmembrane region" description="Helical" evidence="1">
    <location>
        <begin position="101"/>
        <end position="122"/>
    </location>
</feature>
<evidence type="ECO:0000313" key="3">
    <source>
        <dbReference type="Proteomes" id="UP001302806"/>
    </source>
</evidence>
<accession>A0ABY9XWF3</accession>
<dbReference type="Proteomes" id="UP001302806">
    <property type="component" value="Chromosome"/>
</dbReference>
<dbReference type="EMBL" id="CP134537">
    <property type="protein sequence ID" value="WNH10200.1"/>
    <property type="molecule type" value="Genomic_DNA"/>
</dbReference>
<proteinExistence type="predicted"/>
<evidence type="ECO:0008006" key="4">
    <source>
        <dbReference type="Google" id="ProtNLM"/>
    </source>
</evidence>
<keyword evidence="1" id="KW-1133">Transmembrane helix</keyword>
<reference evidence="2 3" key="1">
    <citation type="submission" date="2023-09" db="EMBL/GenBank/DDBJ databases">
        <title>Thalassobella suaedae gen. nov., sp. nov., a marine bacterium of the family Flavobacteriaceae isolated from a halophyte Suaeda japonica.</title>
        <authorList>
            <person name="Lee S.Y."/>
            <person name="Hwang C.Y."/>
        </authorList>
    </citation>
    <scope>NUCLEOTIDE SEQUENCE [LARGE SCALE GENOMIC DNA]</scope>
    <source>
        <strain evidence="2 3">HL-DH14</strain>
    </source>
</reference>
<feature type="transmembrane region" description="Helical" evidence="1">
    <location>
        <begin position="164"/>
        <end position="183"/>
    </location>
</feature>
<feature type="transmembrane region" description="Helical" evidence="1">
    <location>
        <begin position="195"/>
        <end position="216"/>
    </location>
</feature>
<dbReference type="RefSeq" id="WP_415866519.1">
    <property type="nucleotide sequence ID" value="NZ_CP134537.1"/>
</dbReference>
<feature type="transmembrane region" description="Helical" evidence="1">
    <location>
        <begin position="134"/>
        <end position="152"/>
    </location>
</feature>